<dbReference type="InterPro" id="IPR006300">
    <property type="entry name" value="FlgB"/>
</dbReference>
<dbReference type="PIRSF" id="PIRSF002889">
    <property type="entry name" value="Rod_FlgB"/>
    <property type="match status" value="1"/>
</dbReference>
<dbReference type="KEGG" id="orp:MOP44_21555"/>
<keyword evidence="7" id="KW-0969">Cilium</keyword>
<reference evidence="7" key="1">
    <citation type="submission" date="2021-04" db="EMBL/GenBank/DDBJ databases">
        <title>Phylogenetic analysis of Acidobacteriaceae.</title>
        <authorList>
            <person name="Qiu L."/>
            <person name="Zhang Q."/>
        </authorList>
    </citation>
    <scope>NUCLEOTIDE SEQUENCE</scope>
    <source>
        <strain evidence="7">DSM 25168</strain>
    </source>
</reference>
<evidence type="ECO:0000313" key="7">
    <source>
        <dbReference type="EMBL" id="UWZ83143.1"/>
    </source>
</evidence>
<dbReference type="Proteomes" id="UP001059380">
    <property type="component" value="Chromosome"/>
</dbReference>
<evidence type="ECO:0000256" key="4">
    <source>
        <dbReference type="ARBA" id="ARBA00023143"/>
    </source>
</evidence>
<protein>
    <recommendedName>
        <fullName evidence="3 6">Flagellar basal body rod protein FlgB</fullName>
    </recommendedName>
</protein>
<proteinExistence type="inferred from homology"/>
<keyword evidence="7" id="KW-0966">Cell projection</keyword>
<name>A0A9J7BKF6_9BACT</name>
<evidence type="ECO:0000313" key="8">
    <source>
        <dbReference type="Proteomes" id="UP001059380"/>
    </source>
</evidence>
<dbReference type="GO" id="GO:0071978">
    <property type="term" value="P:bacterial-type flagellum-dependent swarming motility"/>
    <property type="evidence" value="ECO:0007669"/>
    <property type="project" value="TreeGrafter"/>
</dbReference>
<accession>A0A9J7BKF6</accession>
<comment type="subcellular location">
    <subcellularLocation>
        <location evidence="1 6">Bacterial flagellum basal body</location>
    </subcellularLocation>
</comment>
<gene>
    <name evidence="7" type="ORF">MOP44_21555</name>
</gene>
<organism evidence="7 8">
    <name type="scientific">Occallatibacter riparius</name>
    <dbReference type="NCBI Taxonomy" id="1002689"/>
    <lineage>
        <taxon>Bacteria</taxon>
        <taxon>Pseudomonadati</taxon>
        <taxon>Acidobacteriota</taxon>
        <taxon>Terriglobia</taxon>
        <taxon>Terriglobales</taxon>
        <taxon>Acidobacteriaceae</taxon>
        <taxon>Occallatibacter</taxon>
    </lineage>
</organism>
<keyword evidence="7" id="KW-0282">Flagellum</keyword>
<dbReference type="PANTHER" id="PTHR30435:SF12">
    <property type="entry name" value="FLAGELLAR BASAL BODY ROD PROTEIN FLGB"/>
    <property type="match status" value="1"/>
</dbReference>
<evidence type="ECO:0000256" key="2">
    <source>
        <dbReference type="ARBA" id="ARBA00009677"/>
    </source>
</evidence>
<dbReference type="RefSeq" id="WP_260792477.1">
    <property type="nucleotide sequence ID" value="NZ_CP093313.1"/>
</dbReference>
<keyword evidence="8" id="KW-1185">Reference proteome</keyword>
<sequence length="119" mass="13047">MHIESIMSDQLTRYLDVATTQAKLTAQNMANVDTPGYRAMGIDFEAEMRRMLGDGPTAAAPAQAGLEDGLVARPDGNNVSMDRESLNLAEAQLRYRTGITLLKQQYQMTMDAIHADNGK</sequence>
<comment type="function">
    <text evidence="5 6">Structural component of flagellum, the bacterial motility apparatus. Part of the rod structure of flagellar basal body.</text>
</comment>
<evidence type="ECO:0000256" key="1">
    <source>
        <dbReference type="ARBA" id="ARBA00004117"/>
    </source>
</evidence>
<dbReference type="AlphaFoldDB" id="A0A9J7BKF6"/>
<dbReference type="EMBL" id="CP093313">
    <property type="protein sequence ID" value="UWZ83143.1"/>
    <property type="molecule type" value="Genomic_DNA"/>
</dbReference>
<dbReference type="GO" id="GO:0030694">
    <property type="term" value="C:bacterial-type flagellum basal body, rod"/>
    <property type="evidence" value="ECO:0007669"/>
    <property type="project" value="InterPro"/>
</dbReference>
<comment type="subunit">
    <text evidence="6">The basal body constitutes a major portion of the flagellar organelle and consists of a number of rings mounted on a central rod.</text>
</comment>
<keyword evidence="4 6" id="KW-0975">Bacterial flagellum</keyword>
<evidence type="ECO:0000256" key="3">
    <source>
        <dbReference type="ARBA" id="ARBA00014376"/>
    </source>
</evidence>
<comment type="similarity">
    <text evidence="2 6">Belongs to the flagella basal body rod proteins family.</text>
</comment>
<evidence type="ECO:0000256" key="5">
    <source>
        <dbReference type="ARBA" id="ARBA00024934"/>
    </source>
</evidence>
<evidence type="ECO:0000256" key="6">
    <source>
        <dbReference type="PIRNR" id="PIRNR002889"/>
    </source>
</evidence>
<dbReference type="PANTHER" id="PTHR30435">
    <property type="entry name" value="FLAGELLAR PROTEIN"/>
    <property type="match status" value="1"/>
</dbReference>